<evidence type="ECO:0000256" key="7">
    <source>
        <dbReference type="ARBA" id="ARBA00022801"/>
    </source>
</evidence>
<accession>A0A1B2H7Z1</accession>
<comment type="subcellular location">
    <subcellularLocation>
        <location evidence="1 14">Cell membrane</location>
        <topology evidence="1 14">Multi-pass membrane protein</topology>
    </subcellularLocation>
</comment>
<comment type="function">
    <text evidence="14">Catalyzes the dephosphorylation of undecaprenyl diphosphate (UPP). Confers resistance to bacitracin.</text>
</comment>
<keyword evidence="14" id="KW-0961">Cell wall biogenesis/degradation</keyword>
<dbReference type="OrthoDB" id="9808289at2"/>
<feature type="transmembrane region" description="Helical" evidence="14">
    <location>
        <begin position="85"/>
        <end position="103"/>
    </location>
</feature>
<reference evidence="15 16" key="1">
    <citation type="submission" date="2015-11" db="EMBL/GenBank/DDBJ databases">
        <title>The complete genome of Buchnera aphidicola from Diuraphis noxia biotype SAM.</title>
        <authorList>
            <person name="Burger N.F.V."/>
            <person name="Oberholster A.-M."/>
        </authorList>
    </citation>
    <scope>NUCLEOTIDE SEQUENCE [LARGE SCALE GENOMIC DNA]</scope>
    <source>
        <strain evidence="15">SAM</strain>
    </source>
</reference>
<evidence type="ECO:0000256" key="4">
    <source>
        <dbReference type="ARBA" id="ARBA00021581"/>
    </source>
</evidence>
<protein>
    <recommendedName>
        <fullName evidence="4 14">Undecaprenyl-diphosphatase</fullName>
        <ecNumber evidence="3 14">3.6.1.27</ecNumber>
    </recommendedName>
    <alternativeName>
        <fullName evidence="12 14">Bacitracin resistance protein</fullName>
    </alternativeName>
    <alternativeName>
        <fullName evidence="11 14">Undecaprenyl pyrophosphate phosphatase</fullName>
    </alternativeName>
</protein>
<comment type="similarity">
    <text evidence="2 14">Belongs to the UppP family.</text>
</comment>
<evidence type="ECO:0000313" key="15">
    <source>
        <dbReference type="EMBL" id="ANZ22310.1"/>
    </source>
</evidence>
<evidence type="ECO:0000256" key="12">
    <source>
        <dbReference type="ARBA" id="ARBA00032932"/>
    </source>
</evidence>
<dbReference type="RefSeq" id="WP_075433130.1">
    <property type="nucleotide sequence ID" value="NZ_CP013259.1"/>
</dbReference>
<evidence type="ECO:0000256" key="2">
    <source>
        <dbReference type="ARBA" id="ARBA00010621"/>
    </source>
</evidence>
<feature type="transmembrane region" description="Helical" evidence="14">
    <location>
        <begin position="47"/>
        <end position="65"/>
    </location>
</feature>
<evidence type="ECO:0000256" key="1">
    <source>
        <dbReference type="ARBA" id="ARBA00004651"/>
    </source>
</evidence>
<evidence type="ECO:0000256" key="5">
    <source>
        <dbReference type="ARBA" id="ARBA00022475"/>
    </source>
</evidence>
<dbReference type="PATRIC" id="fig|118101.4.peg.57"/>
<dbReference type="GO" id="GO:0050380">
    <property type="term" value="F:undecaprenyl-diphosphatase activity"/>
    <property type="evidence" value="ECO:0007669"/>
    <property type="project" value="UniProtKB-UniRule"/>
</dbReference>
<evidence type="ECO:0000313" key="16">
    <source>
        <dbReference type="Proteomes" id="UP000093070"/>
    </source>
</evidence>
<evidence type="ECO:0000256" key="11">
    <source>
        <dbReference type="ARBA" id="ARBA00032707"/>
    </source>
</evidence>
<dbReference type="GO" id="GO:0008360">
    <property type="term" value="P:regulation of cell shape"/>
    <property type="evidence" value="ECO:0007669"/>
    <property type="project" value="UniProtKB-KW"/>
</dbReference>
<dbReference type="PANTHER" id="PTHR30622:SF3">
    <property type="entry name" value="UNDECAPRENYL-DIPHOSPHATASE"/>
    <property type="match status" value="1"/>
</dbReference>
<feature type="transmembrane region" description="Helical" evidence="14">
    <location>
        <begin position="247"/>
        <end position="264"/>
    </location>
</feature>
<feature type="transmembrane region" description="Helical" evidence="14">
    <location>
        <begin position="115"/>
        <end position="132"/>
    </location>
</feature>
<dbReference type="PANTHER" id="PTHR30622">
    <property type="entry name" value="UNDECAPRENYL-DIPHOSPHATASE"/>
    <property type="match status" value="1"/>
</dbReference>
<gene>
    <name evidence="14" type="primary">uppP</name>
    <name evidence="15" type="ORF">ATN01_00305</name>
</gene>
<name>A0A1B2H7Z1_BUCDN</name>
<dbReference type="AlphaFoldDB" id="A0A1B2H7Z1"/>
<evidence type="ECO:0000256" key="10">
    <source>
        <dbReference type="ARBA" id="ARBA00023251"/>
    </source>
</evidence>
<dbReference type="InterPro" id="IPR003824">
    <property type="entry name" value="UppP"/>
</dbReference>
<evidence type="ECO:0000256" key="9">
    <source>
        <dbReference type="ARBA" id="ARBA00023136"/>
    </source>
</evidence>
<evidence type="ECO:0000256" key="14">
    <source>
        <dbReference type="HAMAP-Rule" id="MF_01006"/>
    </source>
</evidence>
<dbReference type="STRING" id="118101.ATN01_00305"/>
<evidence type="ECO:0000256" key="6">
    <source>
        <dbReference type="ARBA" id="ARBA00022692"/>
    </source>
</evidence>
<feature type="transmembrane region" description="Helical" evidence="14">
    <location>
        <begin position="217"/>
        <end position="235"/>
    </location>
</feature>
<keyword evidence="7 14" id="KW-0378">Hydrolase</keyword>
<evidence type="ECO:0000256" key="8">
    <source>
        <dbReference type="ARBA" id="ARBA00022989"/>
    </source>
</evidence>
<sequence>MMDLCQMIPVIIIGTIEGITEFLPISSTGHIIIISHWLKIDSDNTQLLSMFIQFGSALAIACFFYKNVLNILDFNNCLLNKKTKILHVFVAILPTILSGLIFYKKIKILLNINDIMYALVLGSFFLIFSELLKPKKNKISNMNNISLCQAIIIGLFQVFCLYPGISRSGVTIATGILLGIKKTVAIEFSFIISIPLLMGSALFEIIQNIDKFKETHLLILFSGFIISFIISTLFIKKLLKIINETSMIFFGIYRLILAILIYFVH</sequence>
<dbReference type="GO" id="GO:0071555">
    <property type="term" value="P:cell wall organization"/>
    <property type="evidence" value="ECO:0007669"/>
    <property type="project" value="UniProtKB-KW"/>
</dbReference>
<keyword evidence="6 14" id="KW-0812">Transmembrane</keyword>
<keyword evidence="14" id="KW-0133">Cell shape</keyword>
<dbReference type="EC" id="3.6.1.27" evidence="3 14"/>
<dbReference type="GO" id="GO:0005886">
    <property type="term" value="C:plasma membrane"/>
    <property type="evidence" value="ECO:0007669"/>
    <property type="project" value="UniProtKB-SubCell"/>
</dbReference>
<dbReference type="GO" id="GO:0046677">
    <property type="term" value="P:response to antibiotic"/>
    <property type="evidence" value="ECO:0007669"/>
    <property type="project" value="UniProtKB-UniRule"/>
</dbReference>
<dbReference type="EMBL" id="CP013259">
    <property type="protein sequence ID" value="ANZ22310.1"/>
    <property type="molecule type" value="Genomic_DNA"/>
</dbReference>
<keyword evidence="8 14" id="KW-1133">Transmembrane helix</keyword>
<dbReference type="Proteomes" id="UP000093070">
    <property type="component" value="Chromosome"/>
</dbReference>
<dbReference type="Pfam" id="PF02673">
    <property type="entry name" value="BacA"/>
    <property type="match status" value="1"/>
</dbReference>
<evidence type="ECO:0000256" key="13">
    <source>
        <dbReference type="ARBA" id="ARBA00047594"/>
    </source>
</evidence>
<comment type="miscellaneous">
    <text evidence="14">Bacitracin is thought to be involved in the inhibition of peptidoglycan synthesis by sequestering undecaprenyl diphosphate, thereby reducing the pool of lipid carrier available.</text>
</comment>
<keyword evidence="5 14" id="KW-1003">Cell membrane</keyword>
<proteinExistence type="inferred from homology"/>
<keyword evidence="9 14" id="KW-0472">Membrane</keyword>
<organism evidence="15 16">
    <name type="scientific">Buchnera aphidicola subsp. Diuraphis noxia</name>
    <dbReference type="NCBI Taxonomy" id="118101"/>
    <lineage>
        <taxon>Bacteria</taxon>
        <taxon>Pseudomonadati</taxon>
        <taxon>Pseudomonadota</taxon>
        <taxon>Gammaproteobacteria</taxon>
        <taxon>Enterobacterales</taxon>
        <taxon>Erwiniaceae</taxon>
        <taxon>Buchnera</taxon>
    </lineage>
</organism>
<feature type="transmembrane region" description="Helical" evidence="14">
    <location>
        <begin position="144"/>
        <end position="165"/>
    </location>
</feature>
<dbReference type="GO" id="GO:0009252">
    <property type="term" value="P:peptidoglycan biosynthetic process"/>
    <property type="evidence" value="ECO:0007669"/>
    <property type="project" value="UniProtKB-KW"/>
</dbReference>
<comment type="catalytic activity">
    <reaction evidence="13 14">
        <text>di-trans,octa-cis-undecaprenyl diphosphate + H2O = di-trans,octa-cis-undecaprenyl phosphate + phosphate + H(+)</text>
        <dbReference type="Rhea" id="RHEA:28094"/>
        <dbReference type="ChEBI" id="CHEBI:15377"/>
        <dbReference type="ChEBI" id="CHEBI:15378"/>
        <dbReference type="ChEBI" id="CHEBI:43474"/>
        <dbReference type="ChEBI" id="CHEBI:58405"/>
        <dbReference type="ChEBI" id="CHEBI:60392"/>
        <dbReference type="EC" id="3.6.1.27"/>
    </reaction>
</comment>
<keyword evidence="10 14" id="KW-0046">Antibiotic resistance</keyword>
<keyword evidence="14" id="KW-0573">Peptidoglycan synthesis</keyword>
<evidence type="ECO:0000256" key="3">
    <source>
        <dbReference type="ARBA" id="ARBA00012374"/>
    </source>
</evidence>
<dbReference type="HAMAP" id="MF_01006">
    <property type="entry name" value="Undec_diphosphatase"/>
    <property type="match status" value="1"/>
</dbReference>
<feature type="transmembrane region" description="Helical" evidence="14">
    <location>
        <begin position="185"/>
        <end position="205"/>
    </location>
</feature>